<reference evidence="2 3" key="1">
    <citation type="submission" date="2017-06" db="EMBL/GenBank/DDBJ databases">
        <authorList>
            <person name="Kim H.J."/>
            <person name="Triplett B.A."/>
        </authorList>
    </citation>
    <scope>NUCLEOTIDE SEQUENCE [LARGE SCALE GENOMIC DNA]</scope>
    <source>
        <strain evidence="2 3">DSM 14713</strain>
    </source>
</reference>
<dbReference type="SUPFAM" id="SSF47616">
    <property type="entry name" value="GST C-terminal domain-like"/>
    <property type="match status" value="1"/>
</dbReference>
<dbReference type="Pfam" id="PF13410">
    <property type="entry name" value="GST_C_2"/>
    <property type="match status" value="1"/>
</dbReference>
<dbReference type="PANTHER" id="PTHR12289:SF41">
    <property type="entry name" value="FAILED AXON CONNECTIONS-RELATED"/>
    <property type="match status" value="1"/>
</dbReference>
<sequence length="245" mass="27479">MTTPSSLPKLVLCELGETDIPGLESYSPFCVKVHRALKYLGLPYERRHGMPGSFKKYYSTGQAPVLLIGDNEAVGDSTDILLRLQSLTGRTFHGTQDAKLAAEAVLWEEFADTSLVGFFISSRWADDRNWAGFRDRIFKPIPAPLRGLISGRMRKKIVSAVVARDVWRAGPEACWRRFQAQLDALEARAPEEGFWLGAFSIADLGLFAQLFSLRQDITPWQRDQISARSRLSRYLDRVDAATRGA</sequence>
<dbReference type="SUPFAM" id="SSF52833">
    <property type="entry name" value="Thioredoxin-like"/>
    <property type="match status" value="1"/>
</dbReference>
<name>A0A250IM65_9BACT</name>
<dbReference type="InterPro" id="IPR050931">
    <property type="entry name" value="Mito_Protein_Transport_Metaxin"/>
</dbReference>
<dbReference type="AlphaFoldDB" id="A0A250IM65"/>
<dbReference type="OrthoDB" id="9782992at2"/>
<dbReference type="CDD" id="cd00299">
    <property type="entry name" value="GST_C_family"/>
    <property type="match status" value="1"/>
</dbReference>
<dbReference type="Proteomes" id="UP000217289">
    <property type="component" value="Chromosome"/>
</dbReference>
<dbReference type="Pfam" id="PF13417">
    <property type="entry name" value="GST_N_3"/>
    <property type="match status" value="1"/>
</dbReference>
<dbReference type="EMBL" id="CP022163">
    <property type="protein sequence ID" value="ATB32343.1"/>
    <property type="molecule type" value="Genomic_DNA"/>
</dbReference>
<evidence type="ECO:0000313" key="3">
    <source>
        <dbReference type="Proteomes" id="UP000217289"/>
    </source>
</evidence>
<proteinExistence type="predicted"/>
<dbReference type="RefSeq" id="WP_095980528.1">
    <property type="nucleotide sequence ID" value="NZ_CP022163.1"/>
</dbReference>
<evidence type="ECO:0000259" key="1">
    <source>
        <dbReference type="Pfam" id="PF13417"/>
    </source>
</evidence>
<dbReference type="InterPro" id="IPR036249">
    <property type="entry name" value="Thioredoxin-like_sf"/>
</dbReference>
<accession>A0A250IM65</accession>
<dbReference type="KEGG" id="mbd:MEBOL_005820"/>
<feature type="domain" description="GST N-terminal" evidence="1">
    <location>
        <begin position="26"/>
        <end position="87"/>
    </location>
</feature>
<protein>
    <recommendedName>
        <fullName evidence="1">GST N-terminal domain-containing protein</fullName>
    </recommendedName>
</protein>
<evidence type="ECO:0000313" key="2">
    <source>
        <dbReference type="EMBL" id="ATB32343.1"/>
    </source>
</evidence>
<dbReference type="CDD" id="cd00570">
    <property type="entry name" value="GST_N_family"/>
    <property type="match status" value="1"/>
</dbReference>
<keyword evidence="3" id="KW-1185">Reference proteome</keyword>
<dbReference type="InterPro" id="IPR004045">
    <property type="entry name" value="Glutathione_S-Trfase_N"/>
</dbReference>
<organism evidence="2 3">
    <name type="scientific">Melittangium boletus DSM 14713</name>
    <dbReference type="NCBI Taxonomy" id="1294270"/>
    <lineage>
        <taxon>Bacteria</taxon>
        <taxon>Pseudomonadati</taxon>
        <taxon>Myxococcota</taxon>
        <taxon>Myxococcia</taxon>
        <taxon>Myxococcales</taxon>
        <taxon>Cystobacterineae</taxon>
        <taxon>Archangiaceae</taxon>
        <taxon>Melittangium</taxon>
    </lineage>
</organism>
<dbReference type="PANTHER" id="PTHR12289">
    <property type="entry name" value="METAXIN RELATED"/>
    <property type="match status" value="1"/>
</dbReference>
<gene>
    <name evidence="2" type="ORF">MEBOL_005820</name>
</gene>
<dbReference type="Gene3D" id="3.40.30.10">
    <property type="entry name" value="Glutaredoxin"/>
    <property type="match status" value="1"/>
</dbReference>
<dbReference type="InterPro" id="IPR036282">
    <property type="entry name" value="Glutathione-S-Trfase_C_sf"/>
</dbReference>